<dbReference type="PANTHER" id="PTHR23026">
    <property type="entry name" value="NADPH NITROREDUCTASE"/>
    <property type="match status" value="1"/>
</dbReference>
<reference evidence="5 6" key="1">
    <citation type="submission" date="2016-11" db="EMBL/GenBank/DDBJ databases">
        <authorList>
            <person name="Varghese N."/>
            <person name="Submissions S."/>
        </authorList>
    </citation>
    <scope>NUCLEOTIDE SEQUENCE [LARGE SCALE GENOMIC DNA]</scope>
    <source>
        <strain evidence="5 6">DSM 28249</strain>
    </source>
</reference>
<protein>
    <submittedName>
        <fullName evidence="5">Nitroreductase</fullName>
    </submittedName>
</protein>
<keyword evidence="6" id="KW-1185">Reference proteome</keyword>
<dbReference type="PANTHER" id="PTHR23026:SF90">
    <property type="entry name" value="IODOTYROSINE DEIODINASE 1"/>
    <property type="match status" value="1"/>
</dbReference>
<dbReference type="AlphaFoldDB" id="A0A1M7EC70"/>
<dbReference type="Gene3D" id="3.40.109.10">
    <property type="entry name" value="NADH Oxidase"/>
    <property type="match status" value="1"/>
</dbReference>
<keyword evidence="2" id="KW-0288">FMN</keyword>
<evidence type="ECO:0000256" key="1">
    <source>
        <dbReference type="ARBA" id="ARBA00022630"/>
    </source>
</evidence>
<dbReference type="InterPro" id="IPR050627">
    <property type="entry name" value="Nitroreductase/BluB"/>
</dbReference>
<proteinExistence type="predicted"/>
<dbReference type="CDD" id="cd02136">
    <property type="entry name" value="PnbA_NfnB-like"/>
    <property type="match status" value="1"/>
</dbReference>
<keyword evidence="3" id="KW-0560">Oxidoreductase</keyword>
<gene>
    <name evidence="5" type="ORF">SAMN05443432_103297</name>
</gene>
<dbReference type="EMBL" id="FRCB01000003">
    <property type="protein sequence ID" value="SHL89344.1"/>
    <property type="molecule type" value="Genomic_DNA"/>
</dbReference>
<keyword evidence="1" id="KW-0285">Flavoprotein</keyword>
<dbReference type="SUPFAM" id="SSF55469">
    <property type="entry name" value="FMN-dependent nitroreductase-like"/>
    <property type="match status" value="1"/>
</dbReference>
<evidence type="ECO:0000259" key="4">
    <source>
        <dbReference type="Pfam" id="PF00881"/>
    </source>
</evidence>
<dbReference type="GO" id="GO:0016491">
    <property type="term" value="F:oxidoreductase activity"/>
    <property type="evidence" value="ECO:0007669"/>
    <property type="project" value="UniProtKB-KW"/>
</dbReference>
<dbReference type="Pfam" id="PF00881">
    <property type="entry name" value="Nitroreductase"/>
    <property type="match status" value="1"/>
</dbReference>
<sequence>MDDAFDTFQGLLSARYSCRAFRPDPVPGEVIARIVQAAGRAPSWCNAQPWQVTVTQGAQTDAFRQALLEVAASQAPAPDLPWPESYPGAHGERRRTCGYQLYEAVGIARDDRDARTAQSMRNFALFDAPHVAIVHSEAALGAYGAMDTGGFVTAFMLAARALGVDTIAQASVAAHAPMIRAHFGLPETRLILCAISFGYGDADHPANGFRTERAGLEDILDLRG</sequence>
<dbReference type="InterPro" id="IPR000415">
    <property type="entry name" value="Nitroreductase-like"/>
</dbReference>
<feature type="domain" description="Nitroreductase" evidence="4">
    <location>
        <begin position="13"/>
        <end position="199"/>
    </location>
</feature>
<name>A0A1M7EC70_9RHOB</name>
<evidence type="ECO:0000313" key="6">
    <source>
        <dbReference type="Proteomes" id="UP000322545"/>
    </source>
</evidence>
<dbReference type="RefSeq" id="WP_149779079.1">
    <property type="nucleotide sequence ID" value="NZ_FRCB01000003.1"/>
</dbReference>
<accession>A0A1M7EC70</accession>
<dbReference type="Proteomes" id="UP000322545">
    <property type="component" value="Unassembled WGS sequence"/>
</dbReference>
<evidence type="ECO:0000256" key="3">
    <source>
        <dbReference type="ARBA" id="ARBA00023002"/>
    </source>
</evidence>
<organism evidence="5 6">
    <name type="scientific">Roseovarius litoreus</name>
    <dbReference type="NCBI Taxonomy" id="1155722"/>
    <lineage>
        <taxon>Bacteria</taxon>
        <taxon>Pseudomonadati</taxon>
        <taxon>Pseudomonadota</taxon>
        <taxon>Alphaproteobacteria</taxon>
        <taxon>Rhodobacterales</taxon>
        <taxon>Roseobacteraceae</taxon>
        <taxon>Roseovarius</taxon>
    </lineage>
</organism>
<evidence type="ECO:0000313" key="5">
    <source>
        <dbReference type="EMBL" id="SHL89344.1"/>
    </source>
</evidence>
<evidence type="ECO:0000256" key="2">
    <source>
        <dbReference type="ARBA" id="ARBA00022643"/>
    </source>
</evidence>
<dbReference type="InterPro" id="IPR029479">
    <property type="entry name" value="Nitroreductase"/>
</dbReference>